<dbReference type="InterPro" id="IPR036913">
    <property type="entry name" value="YegP-like_sf"/>
</dbReference>
<proteinExistence type="predicted"/>
<evidence type="ECO:0000313" key="1">
    <source>
        <dbReference type="EMBL" id="MFC4739126.1"/>
    </source>
</evidence>
<reference evidence="2" key="1">
    <citation type="journal article" date="2019" name="Int. J. Syst. Evol. Microbiol.">
        <title>The Global Catalogue of Microorganisms (GCM) 10K type strain sequencing project: providing services to taxonomists for standard genome sequencing and annotation.</title>
        <authorList>
            <consortium name="The Broad Institute Genomics Platform"/>
            <consortium name="The Broad Institute Genome Sequencing Center for Infectious Disease"/>
            <person name="Wu L."/>
            <person name="Ma J."/>
        </authorList>
    </citation>
    <scope>NUCLEOTIDE SEQUENCE [LARGE SCALE GENOMIC DNA]</scope>
    <source>
        <strain evidence="2">CCUG 50349</strain>
    </source>
</reference>
<keyword evidence="2" id="KW-1185">Reference proteome</keyword>
<dbReference type="Gene3D" id="2.30.29.80">
    <property type="match status" value="1"/>
</dbReference>
<dbReference type="Proteomes" id="UP001595885">
    <property type="component" value="Unassembled WGS sequence"/>
</dbReference>
<evidence type="ECO:0000313" key="2">
    <source>
        <dbReference type="Proteomes" id="UP001595885"/>
    </source>
</evidence>
<organism evidence="1 2">
    <name type="scientific">Flavobacterium ponti</name>
    <dbReference type="NCBI Taxonomy" id="665133"/>
    <lineage>
        <taxon>Bacteria</taxon>
        <taxon>Pseudomonadati</taxon>
        <taxon>Bacteroidota</taxon>
        <taxon>Flavobacteriia</taxon>
        <taxon>Flavobacteriales</taxon>
        <taxon>Flavobacteriaceae</taxon>
        <taxon>Flavobacterium</taxon>
    </lineage>
</organism>
<gene>
    <name evidence="1" type="ORF">ACFO3U_03890</name>
</gene>
<accession>A0ABV9P3B4</accession>
<name>A0ABV9P3B4_9FLAO</name>
<protein>
    <submittedName>
        <fullName evidence="1">DUF1508 domain-containing protein</fullName>
    </submittedName>
</protein>
<dbReference type="SUPFAM" id="SSF160113">
    <property type="entry name" value="YegP-like"/>
    <property type="match status" value="2"/>
</dbReference>
<dbReference type="RefSeq" id="WP_379738422.1">
    <property type="nucleotide sequence ID" value="NZ_JBHSGW010000002.1"/>
</dbReference>
<comment type="caution">
    <text evidence="1">The sequence shown here is derived from an EMBL/GenBank/DDBJ whole genome shotgun (WGS) entry which is preliminary data.</text>
</comment>
<dbReference type="EMBL" id="JBHSGW010000002">
    <property type="protein sequence ID" value="MFC4739126.1"/>
    <property type="molecule type" value="Genomic_DNA"/>
</dbReference>
<sequence length="115" mass="13775">MGTFVITKRISDMYKYEFVSRKGKPIFISKDFELRFECENEIENLKTKLEDCFFMQFKSTKGKFYFKIVLQEKEIAISRKFSTQLMMQKSINEIIKYGNLSEILDFSVELDVFKD</sequence>